<reference evidence="2 3" key="2">
    <citation type="submission" date="2013-11" db="EMBL/GenBank/DDBJ databases">
        <title>The Genome Sequence of Phytophthora parasitica INRA-310.</title>
        <authorList>
            <consortium name="The Broad Institute Genomics Platform"/>
            <person name="Russ C."/>
            <person name="Tyler B."/>
            <person name="Panabieres F."/>
            <person name="Shan W."/>
            <person name="Tripathy S."/>
            <person name="Grunwald N."/>
            <person name="Machado M."/>
            <person name="Johnson C.S."/>
            <person name="Arredondo F."/>
            <person name="Hong C."/>
            <person name="Coffey M."/>
            <person name="Young S.K."/>
            <person name="Zeng Q."/>
            <person name="Gargeya S."/>
            <person name="Fitzgerald M."/>
            <person name="Abouelleil A."/>
            <person name="Alvarado L."/>
            <person name="Chapman S.B."/>
            <person name="Gainer-Dewar J."/>
            <person name="Goldberg J."/>
            <person name="Griggs A."/>
            <person name="Gujja S."/>
            <person name="Hansen M."/>
            <person name="Howarth C."/>
            <person name="Imamovic A."/>
            <person name="Ireland A."/>
            <person name="Larimer J."/>
            <person name="McCowan C."/>
            <person name="Murphy C."/>
            <person name="Pearson M."/>
            <person name="Poon T.W."/>
            <person name="Priest M."/>
            <person name="Roberts A."/>
            <person name="Saif S."/>
            <person name="Shea T."/>
            <person name="Sykes S."/>
            <person name="Wortman J."/>
            <person name="Nusbaum C."/>
            <person name="Birren B."/>
        </authorList>
    </citation>
    <scope>NUCLEOTIDE SEQUENCE [LARGE SCALE GENOMIC DNA]</scope>
    <source>
        <strain evidence="2 3">INRA-310</strain>
    </source>
</reference>
<dbReference type="VEuPathDB" id="FungiDB:PPTG_00475"/>
<dbReference type="Proteomes" id="UP000018817">
    <property type="component" value="Unassembled WGS sequence"/>
</dbReference>
<evidence type="ECO:0000313" key="3">
    <source>
        <dbReference type="Proteomes" id="UP000018817"/>
    </source>
</evidence>
<dbReference type="VEuPathDB" id="FungiDB:PPTG_00481"/>
<dbReference type="InterPro" id="IPR002110">
    <property type="entry name" value="Ankyrin_rpt"/>
</dbReference>
<reference evidence="3" key="1">
    <citation type="submission" date="2011-12" db="EMBL/GenBank/DDBJ databases">
        <authorList>
            <consortium name="The Broad Institute Genome Sequencing Platform"/>
            <person name="Russ C."/>
            <person name="Tyler B."/>
            <person name="Panabieres F."/>
            <person name="Shan W."/>
            <person name="Tripathy S."/>
            <person name="Grunwald N."/>
            <person name="Machado M."/>
            <person name="Young S.K."/>
            <person name="Zeng Q."/>
            <person name="Gargeya S."/>
            <person name="Fitzgerald M."/>
            <person name="Haas B."/>
            <person name="Abouelleil A."/>
            <person name="Alvarado L."/>
            <person name="Arachchi H.M."/>
            <person name="Berlin A."/>
            <person name="Chapman S.B."/>
            <person name="Gearin G."/>
            <person name="Goldberg J."/>
            <person name="Griggs A."/>
            <person name="Gujja S."/>
            <person name="Hansen M."/>
            <person name="Heiman D."/>
            <person name="Howarth C."/>
            <person name="Larimer J."/>
            <person name="Lui A."/>
            <person name="MacDonald P.J.P."/>
            <person name="McCowen C."/>
            <person name="Montmayeur A."/>
            <person name="Murphy C."/>
            <person name="Neiman D."/>
            <person name="Pearson M."/>
            <person name="Priest M."/>
            <person name="Roberts A."/>
            <person name="Saif S."/>
            <person name="Shea T."/>
            <person name="Sisk P."/>
            <person name="Stolte C."/>
            <person name="Sykes S."/>
            <person name="Wortman J."/>
            <person name="Nusbaum C."/>
            <person name="Birren B."/>
        </authorList>
    </citation>
    <scope>NUCLEOTIDE SEQUENCE [LARGE SCALE GENOMIC DNA]</scope>
    <source>
        <strain evidence="3">INRA-310</strain>
    </source>
</reference>
<dbReference type="InterPro" id="IPR052050">
    <property type="entry name" value="SecEffector_AnkRepeat"/>
</dbReference>
<evidence type="ECO:0000313" key="1">
    <source>
        <dbReference type="EMBL" id="ETN24010.1"/>
    </source>
</evidence>
<dbReference type="RefSeq" id="XP_008890120.1">
    <property type="nucleotide sequence ID" value="XM_008891872.1"/>
</dbReference>
<dbReference type="EMBL" id="KI669561">
    <property type="protein sequence ID" value="ETN24010.1"/>
    <property type="molecule type" value="Genomic_DNA"/>
</dbReference>
<sequence>MSVAAAGGHLGVVKWLHYNRQEGCTAAFAAKNGQLEVVKWLSANRFEGCTVAAMDDAAAYGHLDVVKWLHVNRDEGCTVAAMDNAAKNGHLNVLSGYMPIEVKAAPPMDEAAMNQFWDVVEWLAWNRRKVVLPRP</sequence>
<organism evidence="2 3">
    <name type="scientific">Phytophthora nicotianae (strain INRA-310)</name>
    <name type="common">Phytophthora parasitica</name>
    <dbReference type="NCBI Taxonomy" id="761204"/>
    <lineage>
        <taxon>Eukaryota</taxon>
        <taxon>Sar</taxon>
        <taxon>Stramenopiles</taxon>
        <taxon>Oomycota</taxon>
        <taxon>Peronosporomycetes</taxon>
        <taxon>Peronosporales</taxon>
        <taxon>Peronosporaceae</taxon>
        <taxon>Phytophthora</taxon>
    </lineage>
</organism>
<name>W2RF54_PHYN3</name>
<dbReference type="OrthoDB" id="67499at2759"/>
<dbReference type="PANTHER" id="PTHR46586">
    <property type="entry name" value="ANKYRIN REPEAT-CONTAINING PROTEIN"/>
    <property type="match status" value="1"/>
</dbReference>
<dbReference type="Pfam" id="PF12796">
    <property type="entry name" value="Ank_2"/>
    <property type="match status" value="1"/>
</dbReference>
<dbReference type="OMA" id="DENRWEG"/>
<dbReference type="AlphaFoldDB" id="W2RF54"/>
<proteinExistence type="predicted"/>
<evidence type="ECO:0000313" key="2">
    <source>
        <dbReference type="EMBL" id="ETN24017.1"/>
    </source>
</evidence>
<dbReference type="InterPro" id="IPR036770">
    <property type="entry name" value="Ankyrin_rpt-contain_sf"/>
</dbReference>
<dbReference type="RefSeq" id="XP_008890126.1">
    <property type="nucleotide sequence ID" value="XM_008891878.1"/>
</dbReference>
<dbReference type="SUPFAM" id="SSF48403">
    <property type="entry name" value="Ankyrin repeat"/>
    <property type="match status" value="1"/>
</dbReference>
<accession>W2RF54</accession>
<dbReference type="GeneID" id="20170838"/>
<protein>
    <submittedName>
        <fullName evidence="2">Uncharacterized protein</fullName>
    </submittedName>
</protein>
<dbReference type="PANTHER" id="PTHR46586:SF3">
    <property type="entry name" value="ANKYRIN REPEAT-CONTAINING PROTEIN"/>
    <property type="match status" value="1"/>
</dbReference>
<dbReference type="Gene3D" id="1.25.40.20">
    <property type="entry name" value="Ankyrin repeat-containing domain"/>
    <property type="match status" value="1"/>
</dbReference>
<gene>
    <name evidence="1" type="ORF">PPTG_00475</name>
    <name evidence="2" type="ORF">PPTG_00481</name>
</gene>
<dbReference type="GeneID" id="20170844"/>
<dbReference type="EMBL" id="KI669561">
    <property type="protein sequence ID" value="ETN24017.1"/>
    <property type="molecule type" value="Genomic_DNA"/>
</dbReference>